<evidence type="ECO:0000256" key="1">
    <source>
        <dbReference type="ARBA" id="ARBA00004514"/>
    </source>
</evidence>
<accession>A0A060X6B5</accession>
<dbReference type="InterPro" id="IPR001611">
    <property type="entry name" value="Leu-rich_rpt"/>
</dbReference>
<proteinExistence type="predicted"/>
<reference evidence="5" key="2">
    <citation type="submission" date="2014-03" db="EMBL/GenBank/DDBJ databases">
        <authorList>
            <person name="Genoscope - CEA"/>
        </authorList>
    </citation>
    <scope>NUCLEOTIDE SEQUENCE</scope>
</reference>
<evidence type="ECO:0000259" key="4">
    <source>
        <dbReference type="PROSITE" id="PS51830"/>
    </source>
</evidence>
<evidence type="ECO:0000256" key="2">
    <source>
        <dbReference type="ARBA" id="ARBA00022490"/>
    </source>
</evidence>
<dbReference type="PROSITE" id="PS51830">
    <property type="entry name" value="FIIND"/>
    <property type="match status" value="1"/>
</dbReference>
<dbReference type="Pfam" id="PF13553">
    <property type="entry name" value="FIIND"/>
    <property type="match status" value="1"/>
</dbReference>
<dbReference type="GO" id="GO:0005829">
    <property type="term" value="C:cytosol"/>
    <property type="evidence" value="ECO:0007669"/>
    <property type="project" value="UniProtKB-SubCell"/>
</dbReference>
<dbReference type="Proteomes" id="UP000193380">
    <property type="component" value="Unassembled WGS sequence"/>
</dbReference>
<feature type="domain" description="FIIND" evidence="4">
    <location>
        <begin position="477"/>
        <end position="733"/>
    </location>
</feature>
<sequence>MSLNVGFACWGLPFDLSRIHIVCYHLPVFLHGRLSEEILQQLAVVVYEAQNEELTQCFLEKVDGDLSNCRLDWNVLHYLLKTTTQPITINLRRSRIRQQDMPHLLPFLNNIHFQRMNSHFERTALKEIHQQRAGHMVTTLVRSSDEWINLNNLVLKQDDCEALRFALHYSDGVKLNLLWTVIPKEEMGKILTLLHRVSELRVDRKLLLELLHAWTGLITQTEAPAALLRVLNHKLDLSCSSAMDLSGQEEDTVLSLSSWDCRAISAAINKADGDTELILHDCQVEDAGLEEFYKESILQRVHLSLGKPILLQLLHLVFVGDGGRSERLASLLSRALGKELDLSHTPLDLMACSSLALILEHSEGLSELDLSDCHLTDTHLEFLLTHLHKAQVLNLCNNEITDEGAVKLNLYMIGNSFTETVWLCNNKITEFDSFLADKRYKLWPAHVPGMQDRHVTNLGSTSVREETSKVFSNTKPIIKEFNPEIVEEVEENKISYRFQCGFRGKFQCRATGLVFGMREPGTVEYSVDHWDMHMLADTDSEPACPVFKISCPEGHMYQLHLLHCETEGEALYLEKDLHIHNGPDQHATFTVLLDSTVTKLKLMIQELKRMGRKKVWKCQWFELIFLKPGSNLTESDWLQNLCRILEHLSAKEIKRLKFLVRTSKELPQPSISSHDLECLEELHDLAELMVKSWGMNGSISATQLLMKELPRKDETVTSLLMPFLEQCVALKGA</sequence>
<reference evidence="5" key="1">
    <citation type="journal article" date="2014" name="Nat. Commun.">
        <title>The rainbow trout genome provides novel insights into evolution after whole-genome duplication in vertebrates.</title>
        <authorList>
            <person name="Berthelot C."/>
            <person name="Brunet F."/>
            <person name="Chalopin D."/>
            <person name="Juanchich A."/>
            <person name="Bernard M."/>
            <person name="Noel B."/>
            <person name="Bento P."/>
            <person name="Da Silva C."/>
            <person name="Labadie K."/>
            <person name="Alberti A."/>
            <person name="Aury J.M."/>
            <person name="Louis A."/>
            <person name="Dehais P."/>
            <person name="Bardou P."/>
            <person name="Montfort J."/>
            <person name="Klopp C."/>
            <person name="Cabau C."/>
            <person name="Gaspin C."/>
            <person name="Thorgaard G.H."/>
            <person name="Boussaha M."/>
            <person name="Quillet E."/>
            <person name="Guyomard R."/>
            <person name="Galiana D."/>
            <person name="Bobe J."/>
            <person name="Volff J.N."/>
            <person name="Genet C."/>
            <person name="Wincker P."/>
            <person name="Jaillon O."/>
            <person name="Roest Crollius H."/>
            <person name="Guiguen Y."/>
        </authorList>
    </citation>
    <scope>NUCLEOTIDE SEQUENCE [LARGE SCALE GENOMIC DNA]</scope>
</reference>
<evidence type="ECO:0000259" key="3">
    <source>
        <dbReference type="PROSITE" id="PS50824"/>
    </source>
</evidence>
<evidence type="ECO:0000313" key="5">
    <source>
        <dbReference type="EMBL" id="CDQ74742.1"/>
    </source>
</evidence>
<organism evidence="5 6">
    <name type="scientific">Oncorhynchus mykiss</name>
    <name type="common">Rainbow trout</name>
    <name type="synonym">Salmo gairdneri</name>
    <dbReference type="NCBI Taxonomy" id="8022"/>
    <lineage>
        <taxon>Eukaryota</taxon>
        <taxon>Metazoa</taxon>
        <taxon>Chordata</taxon>
        <taxon>Craniata</taxon>
        <taxon>Vertebrata</taxon>
        <taxon>Euteleostomi</taxon>
        <taxon>Actinopterygii</taxon>
        <taxon>Neopterygii</taxon>
        <taxon>Teleostei</taxon>
        <taxon>Protacanthopterygii</taxon>
        <taxon>Salmoniformes</taxon>
        <taxon>Salmonidae</taxon>
        <taxon>Salmoninae</taxon>
        <taxon>Oncorhynchus</taxon>
    </lineage>
</organism>
<gene>
    <name evidence="5" type="ORF">GSONMT00056096001</name>
</gene>
<dbReference type="Pfam" id="PF13516">
    <property type="entry name" value="LRR_6"/>
    <property type="match status" value="1"/>
</dbReference>
<dbReference type="SUPFAM" id="SSF52047">
    <property type="entry name" value="RNI-like"/>
    <property type="match status" value="1"/>
</dbReference>
<name>A0A060X6B5_ONCMY</name>
<dbReference type="PROSITE" id="PS50824">
    <property type="entry name" value="DAPIN"/>
    <property type="match status" value="1"/>
</dbReference>
<dbReference type="InterPro" id="IPR011029">
    <property type="entry name" value="DEATH-like_dom_sf"/>
</dbReference>
<dbReference type="InterPro" id="IPR025307">
    <property type="entry name" value="FIIND_dom"/>
</dbReference>
<evidence type="ECO:0000313" key="6">
    <source>
        <dbReference type="Proteomes" id="UP000193380"/>
    </source>
</evidence>
<dbReference type="InterPro" id="IPR032675">
    <property type="entry name" value="LRR_dom_sf"/>
</dbReference>
<dbReference type="EMBL" id="FR904996">
    <property type="protein sequence ID" value="CDQ74742.1"/>
    <property type="molecule type" value="Genomic_DNA"/>
</dbReference>
<comment type="subcellular location">
    <subcellularLocation>
        <location evidence="1">Cytoplasm</location>
        <location evidence="1">Cytosol</location>
    </subcellularLocation>
</comment>
<evidence type="ECO:0008006" key="7">
    <source>
        <dbReference type="Google" id="ProtNLM"/>
    </source>
</evidence>
<dbReference type="PaxDb" id="8022-A0A060X6B5"/>
<dbReference type="STRING" id="8022.A0A060X6B5"/>
<dbReference type="AlphaFoldDB" id="A0A060X6B5"/>
<dbReference type="PANTHER" id="PTHR31594">
    <property type="entry name" value="AIG1-TYPE G DOMAIN-CONTAINING PROTEIN"/>
    <property type="match status" value="1"/>
</dbReference>
<dbReference type="InterPro" id="IPR052090">
    <property type="entry name" value="Cytolytic_pore-forming_toxin"/>
</dbReference>
<keyword evidence="2" id="KW-0963">Cytoplasm</keyword>
<dbReference type="PANTHER" id="PTHR31594:SF16">
    <property type="entry name" value="SI:CH211-281L24.3"/>
    <property type="match status" value="1"/>
</dbReference>
<dbReference type="Gene3D" id="3.80.10.10">
    <property type="entry name" value="Ribonuclease Inhibitor"/>
    <property type="match status" value="1"/>
</dbReference>
<dbReference type="InterPro" id="IPR004020">
    <property type="entry name" value="DAPIN"/>
</dbReference>
<feature type="domain" description="Pyrin" evidence="3">
    <location>
        <begin position="641"/>
        <end position="726"/>
    </location>
</feature>
<dbReference type="Gene3D" id="1.10.533.10">
    <property type="entry name" value="Death Domain, Fas"/>
    <property type="match status" value="1"/>
</dbReference>
<protein>
    <recommendedName>
        <fullName evidence="7">FIIND domain-containing protein</fullName>
    </recommendedName>
</protein>